<evidence type="ECO:0000313" key="2">
    <source>
        <dbReference type="Proteomes" id="UP000499080"/>
    </source>
</evidence>
<gene>
    <name evidence="1" type="ORF">AVEN_170473_1</name>
</gene>
<comment type="caution">
    <text evidence="1">The sequence shown here is derived from an EMBL/GenBank/DDBJ whole genome shotgun (WGS) entry which is preliminary data.</text>
</comment>
<feature type="non-terminal residue" evidence="1">
    <location>
        <position position="62"/>
    </location>
</feature>
<accession>A0A4Y2C0U5</accession>
<dbReference type="Proteomes" id="UP000499080">
    <property type="component" value="Unassembled WGS sequence"/>
</dbReference>
<keyword evidence="2" id="KW-1185">Reference proteome</keyword>
<proteinExistence type="predicted"/>
<evidence type="ECO:0000313" key="1">
    <source>
        <dbReference type="EMBL" id="GBL97355.1"/>
    </source>
</evidence>
<protein>
    <submittedName>
        <fullName evidence="1">Uncharacterized protein</fullName>
    </submittedName>
</protein>
<dbReference type="EMBL" id="BGPR01000129">
    <property type="protein sequence ID" value="GBL97355.1"/>
    <property type="molecule type" value="Genomic_DNA"/>
</dbReference>
<feature type="non-terminal residue" evidence="1">
    <location>
        <position position="1"/>
    </location>
</feature>
<sequence>QTSLKYSRVESRPEAGICRKAKGIQKKKFDPRNVIHHRTHQTTMILLVDSDRVSTWISTLLD</sequence>
<name>A0A4Y2C0U5_ARAVE</name>
<organism evidence="1 2">
    <name type="scientific">Araneus ventricosus</name>
    <name type="common">Orbweaver spider</name>
    <name type="synonym">Epeira ventricosa</name>
    <dbReference type="NCBI Taxonomy" id="182803"/>
    <lineage>
        <taxon>Eukaryota</taxon>
        <taxon>Metazoa</taxon>
        <taxon>Ecdysozoa</taxon>
        <taxon>Arthropoda</taxon>
        <taxon>Chelicerata</taxon>
        <taxon>Arachnida</taxon>
        <taxon>Araneae</taxon>
        <taxon>Araneomorphae</taxon>
        <taxon>Entelegynae</taxon>
        <taxon>Araneoidea</taxon>
        <taxon>Araneidae</taxon>
        <taxon>Araneus</taxon>
    </lineage>
</organism>
<dbReference type="AlphaFoldDB" id="A0A4Y2C0U5"/>
<reference evidence="1 2" key="1">
    <citation type="journal article" date="2019" name="Sci. Rep.">
        <title>Orb-weaving spider Araneus ventricosus genome elucidates the spidroin gene catalogue.</title>
        <authorList>
            <person name="Kono N."/>
            <person name="Nakamura H."/>
            <person name="Ohtoshi R."/>
            <person name="Moran D.A.P."/>
            <person name="Shinohara A."/>
            <person name="Yoshida Y."/>
            <person name="Fujiwara M."/>
            <person name="Mori M."/>
            <person name="Tomita M."/>
            <person name="Arakawa K."/>
        </authorList>
    </citation>
    <scope>NUCLEOTIDE SEQUENCE [LARGE SCALE GENOMIC DNA]</scope>
</reference>